<sequence>MADELCRAARGFCPGFKSHKDTLPNPLIAEYERRNKKKTITYSLQPVSNANLKWRDLPSVERYAYCEKLSKLQERSFGVPRVANWCLFDGYGFEDTLREMMKLEYIYEGDGDVFVDYSWERALSIDNEIYLEWVLEFFSTLYFDKDVVRNNLMKEKCIWFRLCGHEHILTLLEFAVVLGLFIEDEVEHRLFEVYFGKLEVDDKQFDHKDYWTRVGKPTLTNHKEVLVKEPLMRIVHKVFVGSLVHRVASRERCQKQDLWMMSALEESRGVNLAWIIVDHLYKHAPGTKENNVICAGHYVTKIACFLVYYVDDKIKKCSELIDYEYWTSKMLVDELDEENTCLKKEIEIPTQAAEGSSEPRQEHRGLNTSWGDWNASLSEIERENVWRDSMLIRNNYMLEHSMPILHHLADQGNFAYPTYEPQNVPPYPYPYTSYPYPYTHYPNPGNQSNQGGSYGLGGDDYFTSAMPDFGGTSSGNTVGGSSRGAGFNDDDDMDE</sequence>
<dbReference type="Proteomes" id="UP001151760">
    <property type="component" value="Unassembled WGS sequence"/>
</dbReference>
<evidence type="ECO:0000313" key="2">
    <source>
        <dbReference type="EMBL" id="GJT53275.1"/>
    </source>
</evidence>
<reference evidence="2" key="2">
    <citation type="submission" date="2022-01" db="EMBL/GenBank/DDBJ databases">
        <authorList>
            <person name="Yamashiro T."/>
            <person name="Shiraishi A."/>
            <person name="Satake H."/>
            <person name="Nakayama K."/>
        </authorList>
    </citation>
    <scope>NUCLEOTIDE SEQUENCE</scope>
</reference>
<proteinExistence type="predicted"/>
<reference evidence="2" key="1">
    <citation type="journal article" date="2022" name="Int. J. Mol. Sci.">
        <title>Draft Genome of Tanacetum Coccineum: Genomic Comparison of Closely Related Tanacetum-Family Plants.</title>
        <authorList>
            <person name="Yamashiro T."/>
            <person name="Shiraishi A."/>
            <person name="Nakayama K."/>
            <person name="Satake H."/>
        </authorList>
    </citation>
    <scope>NUCLEOTIDE SEQUENCE</scope>
</reference>
<dbReference type="EMBL" id="BQNB010016572">
    <property type="protein sequence ID" value="GJT53275.1"/>
    <property type="molecule type" value="Genomic_DNA"/>
</dbReference>
<name>A0ABQ5EQQ1_9ASTR</name>
<keyword evidence="3" id="KW-1185">Reference proteome</keyword>
<accession>A0ABQ5EQQ1</accession>
<feature type="region of interest" description="Disordered" evidence="1">
    <location>
        <begin position="465"/>
        <end position="495"/>
    </location>
</feature>
<comment type="caution">
    <text evidence="2">The sequence shown here is derived from an EMBL/GenBank/DDBJ whole genome shotgun (WGS) entry which is preliminary data.</text>
</comment>
<evidence type="ECO:0000256" key="1">
    <source>
        <dbReference type="SAM" id="MobiDB-lite"/>
    </source>
</evidence>
<evidence type="ECO:0000313" key="3">
    <source>
        <dbReference type="Proteomes" id="UP001151760"/>
    </source>
</evidence>
<organism evidence="2 3">
    <name type="scientific">Tanacetum coccineum</name>
    <dbReference type="NCBI Taxonomy" id="301880"/>
    <lineage>
        <taxon>Eukaryota</taxon>
        <taxon>Viridiplantae</taxon>
        <taxon>Streptophyta</taxon>
        <taxon>Embryophyta</taxon>
        <taxon>Tracheophyta</taxon>
        <taxon>Spermatophyta</taxon>
        <taxon>Magnoliopsida</taxon>
        <taxon>eudicotyledons</taxon>
        <taxon>Gunneridae</taxon>
        <taxon>Pentapetalae</taxon>
        <taxon>asterids</taxon>
        <taxon>campanulids</taxon>
        <taxon>Asterales</taxon>
        <taxon>Asteraceae</taxon>
        <taxon>Asteroideae</taxon>
        <taxon>Anthemideae</taxon>
        <taxon>Anthemidinae</taxon>
        <taxon>Tanacetum</taxon>
    </lineage>
</organism>
<gene>
    <name evidence="2" type="ORF">Tco_0988329</name>
</gene>
<protein>
    <submittedName>
        <fullName evidence="2">Uncharacterized protein</fullName>
    </submittedName>
</protein>